<reference evidence="10" key="1">
    <citation type="submission" date="2016-10" db="EMBL/GenBank/DDBJ databases">
        <authorList>
            <person name="Varghese N."/>
            <person name="Submissions S."/>
        </authorList>
    </citation>
    <scope>NUCLEOTIDE SEQUENCE [LARGE SCALE GENOMIC DNA]</scope>
    <source>
        <strain evidence="10">DSM 14807</strain>
    </source>
</reference>
<sequence>MDVFHLLWLVPAFPLAGFLILALFGLRLHSRAIAWIGTGSIGLSAILTLWIGVHFLTQPPANYQYSLTLWTWFDINGFAPGIALYLDPLSLVYIFVITFVSFFIHLYSTAFMRSNEGYVRFFAYMNLFVFSMLVLVLANNLLLLYLGWEGVGLCSFLLIGFWYRDEVNGYAARKAFIVTRIGDTAFIIGLFLLVKQFHTLNIQDILQQAPVVWSAGATAVVWVTILLLGGAVGKSAQLPLQTWLPDAMAGPTPVSALIHAATMVTAGVYLIARTHVLYSLAPAVQLLVAIIGLLTLLIAGFSALAQHDLKRILAYSTISQIGYMFLALGVGAWTAAIFHFMIHAFFKALLFLAAGAVIMAMEEEHDIFKMGGLRKKMPVTFWTFLVGSGALAAIPLITAGFYSKDLILFDAFASTQGSFWLWLGGFVGAFITVLYTFRMVFVTFYGEQKKPITHNPEEEKAMMIPLVVLAVLSVIGGWIELPHAWAHFTPFSDFLTHVLPPTNLKPDMESQEFMLQLLTAVIVFAGIYLSWLAYVKKPALSASWKNTSLGRACHDFFYKGWMFDQLYDKLFVKPVVWISRIDPHDFIDYIYEGFGRLNVLIHAGFSRTQSGYVRWYLLCIAIGILFIFSLILFV</sequence>
<dbReference type="GO" id="GO:0012505">
    <property type="term" value="C:endomembrane system"/>
    <property type="evidence" value="ECO:0007669"/>
    <property type="project" value="UniProtKB-SubCell"/>
</dbReference>
<feature type="transmembrane region" description="Helical" evidence="6">
    <location>
        <begin position="213"/>
        <end position="233"/>
    </location>
</feature>
<dbReference type="InterPro" id="IPR003945">
    <property type="entry name" value="NU5C-like"/>
</dbReference>
<feature type="transmembrane region" description="Helical" evidence="6">
    <location>
        <begin position="615"/>
        <end position="633"/>
    </location>
</feature>
<evidence type="ECO:0000256" key="4">
    <source>
        <dbReference type="ARBA" id="ARBA00023136"/>
    </source>
</evidence>
<dbReference type="GO" id="GO:0016020">
    <property type="term" value="C:membrane"/>
    <property type="evidence" value="ECO:0007669"/>
    <property type="project" value="UniProtKB-SubCell"/>
</dbReference>
<comment type="subcellular location">
    <subcellularLocation>
        <location evidence="1">Endomembrane system</location>
        <topology evidence="1">Multi-pass membrane protein</topology>
    </subcellularLocation>
    <subcellularLocation>
        <location evidence="5">Membrane</location>
        <topology evidence="5">Multi-pass membrane protein</topology>
    </subcellularLocation>
</comment>
<evidence type="ECO:0000259" key="8">
    <source>
        <dbReference type="Pfam" id="PF00662"/>
    </source>
</evidence>
<feature type="domain" description="NADH:quinone oxidoreductase/Mrp antiporter transmembrane" evidence="7">
    <location>
        <begin position="138"/>
        <end position="432"/>
    </location>
</feature>
<feature type="domain" description="NADH-Ubiquinone oxidoreductase (complex I) chain 5 N-terminal" evidence="8">
    <location>
        <begin position="72"/>
        <end position="122"/>
    </location>
</feature>
<feature type="transmembrane region" description="Helical" evidence="6">
    <location>
        <begin position="254"/>
        <end position="272"/>
    </location>
</feature>
<dbReference type="InterPro" id="IPR001516">
    <property type="entry name" value="Proton_antipo_N"/>
</dbReference>
<feature type="transmembrane region" description="Helical" evidence="6">
    <location>
        <begin position="6"/>
        <end position="26"/>
    </location>
</feature>
<feature type="transmembrane region" description="Helical" evidence="6">
    <location>
        <begin position="33"/>
        <end position="57"/>
    </location>
</feature>
<feature type="transmembrane region" description="Helical" evidence="6">
    <location>
        <begin position="143"/>
        <end position="163"/>
    </location>
</feature>
<dbReference type="PRINTS" id="PR01434">
    <property type="entry name" value="NADHDHGNASE5"/>
</dbReference>
<feature type="transmembrane region" description="Helical" evidence="6">
    <location>
        <begin position="419"/>
        <end position="441"/>
    </location>
</feature>
<evidence type="ECO:0000259" key="7">
    <source>
        <dbReference type="Pfam" id="PF00361"/>
    </source>
</evidence>
<dbReference type="GO" id="GO:0003954">
    <property type="term" value="F:NADH dehydrogenase activity"/>
    <property type="evidence" value="ECO:0007669"/>
    <property type="project" value="TreeGrafter"/>
</dbReference>
<keyword evidence="2 5" id="KW-0812">Transmembrane</keyword>
<dbReference type="STRING" id="1393122.SAMN05660895_0771"/>
<evidence type="ECO:0000256" key="1">
    <source>
        <dbReference type="ARBA" id="ARBA00004127"/>
    </source>
</evidence>
<dbReference type="AlphaFoldDB" id="A0A1I7N6R5"/>
<dbReference type="InterPro" id="IPR001750">
    <property type="entry name" value="ND/Mrp_TM"/>
</dbReference>
<dbReference type="InterPro" id="IPR018393">
    <property type="entry name" value="NADHpl_OxRdtase_5_subgr"/>
</dbReference>
<dbReference type="GO" id="GO:0015990">
    <property type="term" value="P:electron transport coupled proton transport"/>
    <property type="evidence" value="ECO:0007669"/>
    <property type="project" value="TreeGrafter"/>
</dbReference>
<feature type="transmembrane region" description="Helical" evidence="6">
    <location>
        <begin position="336"/>
        <end position="358"/>
    </location>
</feature>
<organism evidence="9 10">
    <name type="scientific">Thermoflavifilum thermophilum</name>
    <dbReference type="NCBI Taxonomy" id="1393122"/>
    <lineage>
        <taxon>Bacteria</taxon>
        <taxon>Pseudomonadati</taxon>
        <taxon>Bacteroidota</taxon>
        <taxon>Chitinophagia</taxon>
        <taxon>Chitinophagales</taxon>
        <taxon>Chitinophagaceae</taxon>
        <taxon>Thermoflavifilum</taxon>
    </lineage>
</organism>
<evidence type="ECO:0000256" key="3">
    <source>
        <dbReference type="ARBA" id="ARBA00022989"/>
    </source>
</evidence>
<evidence type="ECO:0000256" key="5">
    <source>
        <dbReference type="RuleBase" id="RU000320"/>
    </source>
</evidence>
<dbReference type="Pfam" id="PF00662">
    <property type="entry name" value="Proton_antipo_N"/>
    <property type="match status" value="1"/>
</dbReference>
<feature type="transmembrane region" description="Helical" evidence="6">
    <location>
        <begin position="312"/>
        <end position="330"/>
    </location>
</feature>
<dbReference type="PRINTS" id="PR01435">
    <property type="entry name" value="NPOXDRDTASE5"/>
</dbReference>
<evidence type="ECO:0000256" key="2">
    <source>
        <dbReference type="ARBA" id="ARBA00022692"/>
    </source>
</evidence>
<dbReference type="NCBIfam" id="NF005141">
    <property type="entry name" value="PRK06590.1"/>
    <property type="match status" value="1"/>
</dbReference>
<feature type="transmembrane region" description="Helical" evidence="6">
    <location>
        <begin position="284"/>
        <end position="305"/>
    </location>
</feature>
<feature type="transmembrane region" description="Helical" evidence="6">
    <location>
        <begin position="461"/>
        <end position="479"/>
    </location>
</feature>
<evidence type="ECO:0000313" key="9">
    <source>
        <dbReference type="EMBL" id="SFV30362.1"/>
    </source>
</evidence>
<accession>A0A1I7N6R5</accession>
<dbReference type="Pfam" id="PF00361">
    <property type="entry name" value="Proton_antipo_M"/>
    <property type="match status" value="1"/>
</dbReference>
<feature type="transmembrane region" description="Helical" evidence="6">
    <location>
        <begin position="379"/>
        <end position="399"/>
    </location>
</feature>
<protein>
    <submittedName>
        <fullName evidence="9">NADH dehydrogenase subunit L</fullName>
    </submittedName>
</protein>
<gene>
    <name evidence="9" type="ORF">SAMN05660895_0771</name>
</gene>
<dbReference type="Gene3D" id="1.20.5.2700">
    <property type="match status" value="1"/>
</dbReference>
<dbReference type="PANTHER" id="PTHR42829">
    <property type="entry name" value="NADH-UBIQUINONE OXIDOREDUCTASE CHAIN 5"/>
    <property type="match status" value="1"/>
</dbReference>
<proteinExistence type="predicted"/>
<dbReference type="Proteomes" id="UP000199537">
    <property type="component" value="Unassembled WGS sequence"/>
</dbReference>
<keyword evidence="4 6" id="KW-0472">Membrane</keyword>
<dbReference type="GO" id="GO:0008137">
    <property type="term" value="F:NADH dehydrogenase (ubiquinone) activity"/>
    <property type="evidence" value="ECO:0007669"/>
    <property type="project" value="InterPro"/>
</dbReference>
<dbReference type="EMBL" id="FPCJ01000001">
    <property type="protein sequence ID" value="SFV30362.1"/>
    <property type="molecule type" value="Genomic_DNA"/>
</dbReference>
<evidence type="ECO:0000256" key="6">
    <source>
        <dbReference type="SAM" id="Phobius"/>
    </source>
</evidence>
<dbReference type="GO" id="GO:0042773">
    <property type="term" value="P:ATP synthesis coupled electron transport"/>
    <property type="evidence" value="ECO:0007669"/>
    <property type="project" value="InterPro"/>
</dbReference>
<feature type="transmembrane region" description="Helical" evidence="6">
    <location>
        <begin position="118"/>
        <end position="137"/>
    </location>
</feature>
<feature type="transmembrane region" description="Helical" evidence="6">
    <location>
        <begin position="175"/>
        <end position="193"/>
    </location>
</feature>
<dbReference type="PANTHER" id="PTHR42829:SF2">
    <property type="entry name" value="NADH-UBIQUINONE OXIDOREDUCTASE CHAIN 5"/>
    <property type="match status" value="1"/>
</dbReference>
<keyword evidence="10" id="KW-1185">Reference proteome</keyword>
<feature type="transmembrane region" description="Helical" evidence="6">
    <location>
        <begin position="513"/>
        <end position="535"/>
    </location>
</feature>
<dbReference type="OrthoDB" id="9807568at2"/>
<keyword evidence="3 6" id="KW-1133">Transmembrane helix</keyword>
<name>A0A1I7N6R5_9BACT</name>
<evidence type="ECO:0000313" key="10">
    <source>
        <dbReference type="Proteomes" id="UP000199537"/>
    </source>
</evidence>
<feature type="transmembrane region" description="Helical" evidence="6">
    <location>
        <begin position="77"/>
        <end position="106"/>
    </location>
</feature>
<dbReference type="NCBIfam" id="TIGR01974">
    <property type="entry name" value="NDH_I_L"/>
    <property type="match status" value="1"/>
</dbReference>
<dbReference type="RefSeq" id="WP_092457958.1">
    <property type="nucleotide sequence ID" value="NZ_FPCJ01000001.1"/>
</dbReference>